<name>A0AAN8VLQ4_9MAGN</name>
<accession>A0AAN8VLQ4</accession>
<dbReference type="Proteomes" id="UP001370490">
    <property type="component" value="Unassembled WGS sequence"/>
</dbReference>
<dbReference type="InterPro" id="IPR003439">
    <property type="entry name" value="ABC_transporter-like_ATP-bd"/>
</dbReference>
<gene>
    <name evidence="2" type="ORF">RJ641_030911</name>
</gene>
<evidence type="ECO:0000313" key="3">
    <source>
        <dbReference type="Proteomes" id="UP001370490"/>
    </source>
</evidence>
<dbReference type="SUPFAM" id="SSF52540">
    <property type="entry name" value="P-loop containing nucleoside triphosphate hydrolases"/>
    <property type="match status" value="1"/>
</dbReference>
<dbReference type="EMBL" id="JBAMMX010000006">
    <property type="protein sequence ID" value="KAK6937403.1"/>
    <property type="molecule type" value="Genomic_DNA"/>
</dbReference>
<keyword evidence="2" id="KW-0547">Nucleotide-binding</keyword>
<organism evidence="2 3">
    <name type="scientific">Dillenia turbinata</name>
    <dbReference type="NCBI Taxonomy" id="194707"/>
    <lineage>
        <taxon>Eukaryota</taxon>
        <taxon>Viridiplantae</taxon>
        <taxon>Streptophyta</taxon>
        <taxon>Embryophyta</taxon>
        <taxon>Tracheophyta</taxon>
        <taxon>Spermatophyta</taxon>
        <taxon>Magnoliopsida</taxon>
        <taxon>eudicotyledons</taxon>
        <taxon>Gunneridae</taxon>
        <taxon>Pentapetalae</taxon>
        <taxon>Dilleniales</taxon>
        <taxon>Dilleniaceae</taxon>
        <taxon>Dillenia</taxon>
    </lineage>
</organism>
<sequence>MGLIYAARVSKISADLEISMPNLLATPIFLHRMVKLWYSIGTAFASAVFRLQHMQVGPSGSGKARFSNFYCVHTSPQIMDLKREDVESAAKLAHAHEFIPYLPNSYRTLVDDSLLSGGQMQRIAISRAVLRDTPILILDEATSSLDAESEHYNKAISTAKVCDRIVIMDSGKRKKKEIGTDLLSTWSSRIKLSDDVWLQYDESACWKSSLVASNFSVEQGWWNSRLLKASENGVGKLTASLTYHGWHLKTKERFIFKWGNLVEDDHPLPAVAEVDRSLYCSFPSSMVVVADEPAKAPDVIRPANKLNVVWHQYTETLKFFWRTVRAAVTGILGKVTVRHFAMLLESSENVLTDAIRLQLVSSPLVNPKFMLLYFSPDAKVQVADLDWIKIMPSEEIGTMEGDSQSVELLAGIHDGSTFDPSQYVYMNIHVHIEDQIVDLINDGSPSIGFIHGPYFIIHAKHFGVARLFVLSFQVTDKSNSKFLTVSDTCGGRNEDVQKDCITIAGDKNQDRVTGRVETASCVRVAEGGPSSRVLVDAEEMQQKDAIRVGLWLTVKFQLDIRYILINQSFILEAILTSALSFV</sequence>
<reference evidence="2 3" key="1">
    <citation type="submission" date="2023-12" db="EMBL/GenBank/DDBJ databases">
        <title>A high-quality genome assembly for Dillenia turbinata (Dilleniales).</title>
        <authorList>
            <person name="Chanderbali A."/>
        </authorList>
    </citation>
    <scope>NUCLEOTIDE SEQUENCE [LARGE SCALE GENOMIC DNA]</scope>
    <source>
        <strain evidence="2">LSX21</strain>
        <tissue evidence="2">Leaf</tissue>
    </source>
</reference>
<dbReference type="Pfam" id="PF00005">
    <property type="entry name" value="ABC_tran"/>
    <property type="match status" value="1"/>
</dbReference>
<keyword evidence="3" id="KW-1185">Reference proteome</keyword>
<dbReference type="AlphaFoldDB" id="A0AAN8VLQ4"/>
<proteinExistence type="predicted"/>
<dbReference type="Gene3D" id="3.40.50.300">
    <property type="entry name" value="P-loop containing nucleotide triphosphate hydrolases"/>
    <property type="match status" value="1"/>
</dbReference>
<dbReference type="PANTHER" id="PTHR23019">
    <property type="entry name" value="NUCLEAR PORE MEMBRANE GLYCOPROTEIN GP210-RELATED"/>
    <property type="match status" value="1"/>
</dbReference>
<evidence type="ECO:0000313" key="2">
    <source>
        <dbReference type="EMBL" id="KAK6937403.1"/>
    </source>
</evidence>
<dbReference type="GO" id="GO:0005524">
    <property type="term" value="F:ATP binding"/>
    <property type="evidence" value="ECO:0007669"/>
    <property type="project" value="UniProtKB-KW"/>
</dbReference>
<dbReference type="InterPro" id="IPR017871">
    <property type="entry name" value="ABC_transporter-like_CS"/>
</dbReference>
<dbReference type="GO" id="GO:0016887">
    <property type="term" value="F:ATP hydrolysis activity"/>
    <property type="evidence" value="ECO:0007669"/>
    <property type="project" value="InterPro"/>
</dbReference>
<dbReference type="InterPro" id="IPR027417">
    <property type="entry name" value="P-loop_NTPase"/>
</dbReference>
<evidence type="ECO:0000259" key="1">
    <source>
        <dbReference type="Pfam" id="PF00005"/>
    </source>
</evidence>
<dbReference type="InterPro" id="IPR045197">
    <property type="entry name" value="NUP210-like"/>
</dbReference>
<feature type="domain" description="ABC transporter" evidence="1">
    <location>
        <begin position="105"/>
        <end position="143"/>
    </location>
</feature>
<dbReference type="PROSITE" id="PS00211">
    <property type="entry name" value="ABC_TRANSPORTER_1"/>
    <property type="match status" value="1"/>
</dbReference>
<dbReference type="PANTHER" id="PTHR23019:SF0">
    <property type="entry name" value="NUCLEAR PORE MEMBRANE GLYCOPROTEIN 210"/>
    <property type="match status" value="1"/>
</dbReference>
<protein>
    <submittedName>
        <fullName evidence="2">ABC transporter-like, ATP-binding domain</fullName>
    </submittedName>
</protein>
<keyword evidence="2" id="KW-0067">ATP-binding</keyword>
<comment type="caution">
    <text evidence="2">The sequence shown here is derived from an EMBL/GenBank/DDBJ whole genome shotgun (WGS) entry which is preliminary data.</text>
</comment>